<evidence type="ECO:0000256" key="1">
    <source>
        <dbReference type="SAM" id="SignalP"/>
    </source>
</evidence>
<reference evidence="2" key="1">
    <citation type="journal article" date="2019" name="Sci. Rep.">
        <title>Draft genome of Tanacetum cinerariifolium, the natural source of mosquito coil.</title>
        <authorList>
            <person name="Yamashiro T."/>
            <person name="Shiraishi A."/>
            <person name="Satake H."/>
            <person name="Nakayama K."/>
        </authorList>
    </citation>
    <scope>NUCLEOTIDE SEQUENCE</scope>
</reference>
<dbReference type="EMBL" id="BKCJ010559627">
    <property type="protein sequence ID" value="GFB13494.1"/>
    <property type="molecule type" value="Genomic_DNA"/>
</dbReference>
<evidence type="ECO:0000313" key="2">
    <source>
        <dbReference type="EMBL" id="GFB13494.1"/>
    </source>
</evidence>
<protein>
    <submittedName>
        <fullName evidence="2">Uncharacterized protein</fullName>
    </submittedName>
</protein>
<sequence length="85" mass="9725">CNLPGSGFSFLLAVATFFTSSGNFFCQWELYTWQWECLVHFIPDNQHPSPCVSCLMLTLEGFPFITVNTKEYRSECSGNYHKDNA</sequence>
<name>A0A699KVV4_TANCI</name>
<accession>A0A699KVV4</accession>
<feature type="non-terminal residue" evidence="2">
    <location>
        <position position="1"/>
    </location>
</feature>
<comment type="caution">
    <text evidence="2">The sequence shown here is derived from an EMBL/GenBank/DDBJ whole genome shotgun (WGS) entry which is preliminary data.</text>
</comment>
<feature type="chain" id="PRO_5025612123" evidence="1">
    <location>
        <begin position="22"/>
        <end position="85"/>
    </location>
</feature>
<gene>
    <name evidence="2" type="ORF">Tci_685465</name>
</gene>
<feature type="signal peptide" evidence="1">
    <location>
        <begin position="1"/>
        <end position="21"/>
    </location>
</feature>
<keyword evidence="1" id="KW-0732">Signal</keyword>
<organism evidence="2">
    <name type="scientific">Tanacetum cinerariifolium</name>
    <name type="common">Dalmatian daisy</name>
    <name type="synonym">Chrysanthemum cinerariifolium</name>
    <dbReference type="NCBI Taxonomy" id="118510"/>
    <lineage>
        <taxon>Eukaryota</taxon>
        <taxon>Viridiplantae</taxon>
        <taxon>Streptophyta</taxon>
        <taxon>Embryophyta</taxon>
        <taxon>Tracheophyta</taxon>
        <taxon>Spermatophyta</taxon>
        <taxon>Magnoliopsida</taxon>
        <taxon>eudicotyledons</taxon>
        <taxon>Gunneridae</taxon>
        <taxon>Pentapetalae</taxon>
        <taxon>asterids</taxon>
        <taxon>campanulids</taxon>
        <taxon>Asterales</taxon>
        <taxon>Asteraceae</taxon>
        <taxon>Asteroideae</taxon>
        <taxon>Anthemideae</taxon>
        <taxon>Anthemidinae</taxon>
        <taxon>Tanacetum</taxon>
    </lineage>
</organism>
<dbReference type="AlphaFoldDB" id="A0A699KVV4"/>
<proteinExistence type="predicted"/>